<organism evidence="3 4">
    <name type="scientific">Eucalyptus globulus</name>
    <name type="common">Tasmanian blue gum</name>
    <dbReference type="NCBI Taxonomy" id="34317"/>
    <lineage>
        <taxon>Eukaryota</taxon>
        <taxon>Viridiplantae</taxon>
        <taxon>Streptophyta</taxon>
        <taxon>Embryophyta</taxon>
        <taxon>Tracheophyta</taxon>
        <taxon>Spermatophyta</taxon>
        <taxon>Magnoliopsida</taxon>
        <taxon>eudicotyledons</taxon>
        <taxon>Gunneridae</taxon>
        <taxon>Pentapetalae</taxon>
        <taxon>rosids</taxon>
        <taxon>malvids</taxon>
        <taxon>Myrtales</taxon>
        <taxon>Myrtaceae</taxon>
        <taxon>Myrtoideae</taxon>
        <taxon>Eucalypteae</taxon>
        <taxon>Eucalyptus</taxon>
    </lineage>
</organism>
<dbReference type="InterPro" id="IPR015928">
    <property type="entry name" value="Aconitase/3IPM_dehydase_swvl"/>
</dbReference>
<dbReference type="Proteomes" id="UP001634007">
    <property type="component" value="Unassembled WGS sequence"/>
</dbReference>
<dbReference type="GO" id="GO:0043436">
    <property type="term" value="P:oxoacid metabolic process"/>
    <property type="evidence" value="ECO:0007669"/>
    <property type="project" value="UniProtKB-ARBA"/>
</dbReference>
<keyword evidence="1" id="KW-0408">Iron</keyword>
<dbReference type="GO" id="GO:0016836">
    <property type="term" value="F:hydro-lyase activity"/>
    <property type="evidence" value="ECO:0007669"/>
    <property type="project" value="UniProtKB-ARBA"/>
</dbReference>
<reference evidence="3 4" key="1">
    <citation type="submission" date="2024-11" db="EMBL/GenBank/DDBJ databases">
        <title>Chromosome-level genome assembly of Eucalyptus globulus Labill. provides insights into its genome evolution.</title>
        <authorList>
            <person name="Li X."/>
        </authorList>
    </citation>
    <scope>NUCLEOTIDE SEQUENCE [LARGE SCALE GENOMIC DNA]</scope>
    <source>
        <strain evidence="3">CL2024</strain>
        <tissue evidence="3">Fresh tender leaves</tissue>
    </source>
</reference>
<dbReference type="PANTHER" id="PTHR11670">
    <property type="entry name" value="ACONITASE/IRON-RESPONSIVE ELEMENT FAMILY MEMBER"/>
    <property type="match status" value="1"/>
</dbReference>
<evidence type="ECO:0000259" key="2">
    <source>
        <dbReference type="Pfam" id="PF00694"/>
    </source>
</evidence>
<keyword evidence="4" id="KW-1185">Reference proteome</keyword>
<sequence length="230" mass="25489">MHRLTRANYLASPPFVVAYALAGTVDIDLETEALAHRKDGRSVFLKDIWPTNEEIANAVQSNVLPDMFRATYDATTEGNPPWNGLHVPSGTLHAWYLASTYILQPPFFDDMAMTPLGPSSVKDAHWLLYFGDSITTNHLSPSGGIHKNSPAAKYLVEHGVARRDFNSYGSRRGNYEVMARGTFANIRIVNKLLEVEVGPRTTHIFSGEKMHVFNAAMVTFHLQNLSTSAA</sequence>
<dbReference type="SUPFAM" id="SSF52016">
    <property type="entry name" value="LeuD/IlvD-like"/>
    <property type="match status" value="1"/>
</dbReference>
<evidence type="ECO:0000313" key="3">
    <source>
        <dbReference type="EMBL" id="KAL3719947.1"/>
    </source>
</evidence>
<accession>A0ABD3J281</accession>
<evidence type="ECO:0000256" key="1">
    <source>
        <dbReference type="ARBA" id="ARBA00023004"/>
    </source>
</evidence>
<dbReference type="Gene3D" id="3.30.499.10">
    <property type="entry name" value="Aconitase, domain 3"/>
    <property type="match status" value="1"/>
</dbReference>
<dbReference type="InterPro" id="IPR015931">
    <property type="entry name" value="Acnase/IPM_dHydase_lsu_aba_1/3"/>
</dbReference>
<proteinExistence type="predicted"/>
<gene>
    <name evidence="3" type="ORF">ACJRO7_004867</name>
</gene>
<dbReference type="InterPro" id="IPR000573">
    <property type="entry name" value="AconitaseA/IPMdHydase_ssu_swvl"/>
</dbReference>
<protein>
    <recommendedName>
        <fullName evidence="2">Aconitase A/isopropylmalate dehydratase small subunit swivel domain-containing protein</fullName>
    </recommendedName>
</protein>
<name>A0ABD3J281_EUCGL</name>
<dbReference type="Gene3D" id="6.10.190.10">
    <property type="match status" value="1"/>
</dbReference>
<dbReference type="AlphaFoldDB" id="A0ABD3J281"/>
<dbReference type="InterPro" id="IPR006249">
    <property type="entry name" value="Aconitase/IRP2"/>
</dbReference>
<dbReference type="SUPFAM" id="SSF53732">
    <property type="entry name" value="Aconitase iron-sulfur domain"/>
    <property type="match status" value="1"/>
</dbReference>
<dbReference type="InterPro" id="IPR036008">
    <property type="entry name" value="Aconitase_4Fe-4S_dom"/>
</dbReference>
<dbReference type="Gene3D" id="3.20.19.10">
    <property type="entry name" value="Aconitase, domain 4"/>
    <property type="match status" value="1"/>
</dbReference>
<evidence type="ECO:0000313" key="4">
    <source>
        <dbReference type="Proteomes" id="UP001634007"/>
    </source>
</evidence>
<dbReference type="EMBL" id="JBJKBG010000010">
    <property type="protein sequence ID" value="KAL3719947.1"/>
    <property type="molecule type" value="Genomic_DNA"/>
</dbReference>
<dbReference type="Pfam" id="PF00694">
    <property type="entry name" value="Aconitase_C"/>
    <property type="match status" value="1"/>
</dbReference>
<feature type="domain" description="Aconitase A/isopropylmalate dehydratase small subunit swivel" evidence="2">
    <location>
        <begin position="152"/>
        <end position="218"/>
    </location>
</feature>
<comment type="caution">
    <text evidence="3">The sequence shown here is derived from an EMBL/GenBank/DDBJ whole genome shotgun (WGS) entry which is preliminary data.</text>
</comment>